<evidence type="ECO:0000256" key="3">
    <source>
        <dbReference type="ARBA" id="ARBA00022723"/>
    </source>
</evidence>
<dbReference type="GO" id="GO:0051213">
    <property type="term" value="F:dioxygenase activity"/>
    <property type="evidence" value="ECO:0007669"/>
    <property type="project" value="UniProtKB-ARBA"/>
</dbReference>
<gene>
    <name evidence="8" type="ORF">FSB_LOCUS36359</name>
</gene>
<dbReference type="FunFam" id="2.60.120.330:FF:000005">
    <property type="entry name" value="1-aminocyclopropane-1-carboxylate oxidase homolog 1"/>
    <property type="match status" value="1"/>
</dbReference>
<dbReference type="GO" id="GO:0046872">
    <property type="term" value="F:metal ion binding"/>
    <property type="evidence" value="ECO:0007669"/>
    <property type="project" value="UniProtKB-KW"/>
</dbReference>
<dbReference type="Gene3D" id="2.60.120.330">
    <property type="entry name" value="B-lactam Antibiotic, Isopenicillin N Synthase, Chain"/>
    <property type="match status" value="1"/>
</dbReference>
<dbReference type="InterPro" id="IPR027443">
    <property type="entry name" value="IPNS-like_sf"/>
</dbReference>
<accession>A0A2N9H1S5</accession>
<name>A0A2N9H1S5_FAGSY</name>
<dbReference type="InterPro" id="IPR005123">
    <property type="entry name" value="Oxoglu/Fe-dep_dioxygenase_dom"/>
</dbReference>
<protein>
    <recommendedName>
        <fullName evidence="7">Fe2OG dioxygenase domain-containing protein</fullName>
    </recommendedName>
</protein>
<dbReference type="PANTHER" id="PTHR10209">
    <property type="entry name" value="OXIDOREDUCTASE, 2OG-FE II OXYGENASE FAMILY PROTEIN"/>
    <property type="match status" value="1"/>
</dbReference>
<evidence type="ECO:0000256" key="4">
    <source>
        <dbReference type="ARBA" id="ARBA00023002"/>
    </source>
</evidence>
<evidence type="ECO:0000313" key="8">
    <source>
        <dbReference type="EMBL" id="SPD08477.1"/>
    </source>
</evidence>
<keyword evidence="5 6" id="KW-0408">Iron</keyword>
<dbReference type="PANTHER" id="PTHR10209:SF123">
    <property type="entry name" value="FE2OG DIOXYGENASE DOMAIN-CONTAINING PROTEIN"/>
    <property type="match status" value="1"/>
</dbReference>
<dbReference type="EMBL" id="OIVN01003055">
    <property type="protein sequence ID" value="SPD08477.1"/>
    <property type="molecule type" value="Genomic_DNA"/>
</dbReference>
<feature type="domain" description="Fe2OG dioxygenase" evidence="7">
    <location>
        <begin position="238"/>
        <end position="339"/>
    </location>
</feature>
<dbReference type="AlphaFoldDB" id="A0A2N9H1S5"/>
<sequence length="394" mass="44796">MVSSCPVYFLTSIMEKVIVTYPPENQSELESNYDRKSELKAFDDSKSGVKGLVDVGLTKIPRIFIHEQHRLDDNSGSRSRVSNFGIPILDLDGIDKDANLRTDIINEVQHACEKWGFFQVVNHGIPESVLHEMIDGIRRFHEQELEVKKQLYSRDYTQKVIYNSNHDLYRSPAASWRDTLSCVLAPDPPSPEELPVVCREILTDFSNKVSKLGVTLFELLSEALGLNPSHLKDIGYTDGLYFLGHYYPACPEPELTWGTSAHSDSSFLTVLLQDQIGGLQVLHENQWIDVSPIPGALVVNLEICYRQLISNDRFISVRHRVLAKDVGPRISAACFFKKLRTHLPPENSFKLYGPIKELLSEENPPKYREVTVEELISHYMKVQNEASALDHFKL</sequence>
<organism evidence="8">
    <name type="scientific">Fagus sylvatica</name>
    <name type="common">Beechnut</name>
    <dbReference type="NCBI Taxonomy" id="28930"/>
    <lineage>
        <taxon>Eukaryota</taxon>
        <taxon>Viridiplantae</taxon>
        <taxon>Streptophyta</taxon>
        <taxon>Embryophyta</taxon>
        <taxon>Tracheophyta</taxon>
        <taxon>Spermatophyta</taxon>
        <taxon>Magnoliopsida</taxon>
        <taxon>eudicotyledons</taxon>
        <taxon>Gunneridae</taxon>
        <taxon>Pentapetalae</taxon>
        <taxon>rosids</taxon>
        <taxon>fabids</taxon>
        <taxon>Fagales</taxon>
        <taxon>Fagaceae</taxon>
        <taxon>Fagus</taxon>
    </lineage>
</organism>
<evidence type="ECO:0000256" key="2">
    <source>
        <dbReference type="ARBA" id="ARBA00008056"/>
    </source>
</evidence>
<dbReference type="InterPro" id="IPR044861">
    <property type="entry name" value="IPNS-like_FE2OG_OXY"/>
</dbReference>
<comment type="similarity">
    <text evidence="2 6">Belongs to the iron/ascorbate-dependent oxidoreductase family.</text>
</comment>
<dbReference type="SUPFAM" id="SSF51197">
    <property type="entry name" value="Clavaminate synthase-like"/>
    <property type="match status" value="1"/>
</dbReference>
<evidence type="ECO:0000256" key="6">
    <source>
        <dbReference type="RuleBase" id="RU003682"/>
    </source>
</evidence>
<comment type="cofactor">
    <cofactor evidence="1">
        <name>Fe cation</name>
        <dbReference type="ChEBI" id="CHEBI:24875"/>
    </cofactor>
</comment>
<dbReference type="Pfam" id="PF03171">
    <property type="entry name" value="2OG-FeII_Oxy"/>
    <property type="match status" value="1"/>
</dbReference>
<proteinExistence type="inferred from homology"/>
<evidence type="ECO:0000256" key="1">
    <source>
        <dbReference type="ARBA" id="ARBA00001962"/>
    </source>
</evidence>
<dbReference type="Pfam" id="PF14226">
    <property type="entry name" value="DIOX_N"/>
    <property type="match status" value="1"/>
</dbReference>
<keyword evidence="4 6" id="KW-0560">Oxidoreductase</keyword>
<dbReference type="InterPro" id="IPR026992">
    <property type="entry name" value="DIOX_N"/>
</dbReference>
<keyword evidence="3 6" id="KW-0479">Metal-binding</keyword>
<evidence type="ECO:0000259" key="7">
    <source>
        <dbReference type="PROSITE" id="PS51471"/>
    </source>
</evidence>
<reference evidence="8" key="1">
    <citation type="submission" date="2018-02" db="EMBL/GenBank/DDBJ databases">
        <authorList>
            <person name="Cohen D.B."/>
            <person name="Kent A.D."/>
        </authorList>
    </citation>
    <scope>NUCLEOTIDE SEQUENCE</scope>
</reference>
<dbReference type="PROSITE" id="PS51471">
    <property type="entry name" value="FE2OG_OXY"/>
    <property type="match status" value="1"/>
</dbReference>
<evidence type="ECO:0000256" key="5">
    <source>
        <dbReference type="ARBA" id="ARBA00023004"/>
    </source>
</evidence>